<dbReference type="SMART" id="SM00471">
    <property type="entry name" value="HDc"/>
    <property type="match status" value="1"/>
</dbReference>
<dbReference type="Gene3D" id="3.30.420.40">
    <property type="match status" value="1"/>
</dbReference>
<reference evidence="4" key="1">
    <citation type="submission" date="2017-02" db="EMBL/GenBank/DDBJ databases">
        <authorList>
            <person name="Varghese N."/>
            <person name="Submissions S."/>
        </authorList>
    </citation>
    <scope>NUCLEOTIDE SEQUENCE [LARGE SCALE GENOMIC DNA]</scope>
    <source>
        <strain evidence="4">ATCC 35199</strain>
    </source>
</reference>
<name>A0A1T5BCJ3_9FIRM</name>
<protein>
    <submittedName>
        <fullName evidence="3">Exopolyphosphatase / guanosine-5'-triphosphate,3'-diphosphate pyrophosphatase</fullName>
    </submittedName>
</protein>
<feature type="domain" description="HD/PDEase" evidence="2">
    <location>
        <begin position="335"/>
        <end position="467"/>
    </location>
</feature>
<dbReference type="Pfam" id="PF21447">
    <property type="entry name" value="Ppx-GppA_III"/>
    <property type="match status" value="1"/>
</dbReference>
<accession>A0A1T5BCJ3</accession>
<dbReference type="AlphaFoldDB" id="A0A1T5BCJ3"/>
<dbReference type="SUPFAM" id="SSF53067">
    <property type="entry name" value="Actin-like ATPase domain"/>
    <property type="match status" value="2"/>
</dbReference>
<dbReference type="CDD" id="cd00077">
    <property type="entry name" value="HDc"/>
    <property type="match status" value="1"/>
</dbReference>
<dbReference type="InterPro" id="IPR003607">
    <property type="entry name" value="HD/PDEase_dom"/>
</dbReference>
<dbReference type="InterPro" id="IPR003695">
    <property type="entry name" value="Ppx_GppA_N"/>
</dbReference>
<dbReference type="EMBL" id="FUYN01000003">
    <property type="protein sequence ID" value="SKB44553.1"/>
    <property type="molecule type" value="Genomic_DNA"/>
</dbReference>
<proteinExistence type="inferred from homology"/>
<dbReference type="InterPro" id="IPR043129">
    <property type="entry name" value="ATPase_NBD"/>
</dbReference>
<dbReference type="Pfam" id="PF02541">
    <property type="entry name" value="Ppx-GppA"/>
    <property type="match status" value="1"/>
</dbReference>
<gene>
    <name evidence="3" type="ORF">SAMN02745120_1500</name>
</gene>
<dbReference type="RefSeq" id="WP_079589381.1">
    <property type="nucleotide sequence ID" value="NZ_DAMBHZ010000009.1"/>
</dbReference>
<evidence type="ECO:0000313" key="3">
    <source>
        <dbReference type="EMBL" id="SKB44553.1"/>
    </source>
</evidence>
<evidence type="ECO:0000256" key="1">
    <source>
        <dbReference type="ARBA" id="ARBA00007125"/>
    </source>
</evidence>
<dbReference type="SUPFAM" id="SSF109604">
    <property type="entry name" value="HD-domain/PDEase-like"/>
    <property type="match status" value="1"/>
</dbReference>
<dbReference type="CDD" id="cd24006">
    <property type="entry name" value="ASKHA_NBD_PPX_GppA"/>
    <property type="match status" value="1"/>
</dbReference>
<dbReference type="OrthoDB" id="9814545at2"/>
<dbReference type="Proteomes" id="UP000243406">
    <property type="component" value="Unassembled WGS sequence"/>
</dbReference>
<sequence length="513" mass="58720">MGKSTKLVSAIDVGSNTIRMIIAEIGENTGINIIDEVKKPIDIGKDTYNYGKISIETIKEACKILKNFKKLMLDYRVTEYRAVSTSGIRESANCDYVLEQIRISSGLSLEIINNAQERLLTYKAIEDYLPDFTNIKQAGVLIVDIGSGGVEVSLYYDSKLQFTEYVKIGSLRVMETLADLEKITLDFASVIEDYIESNIYILKDRIKPYNLSNFIGIGGEFTEIYKISKKTDKEKSIKFVSKENLTDLYKKIKQMNTYEVAQYMQISEKQAEMVLPTLVIFKKFVDLTQADGIYAPRVSLRHGILADMADNIYNTKRKEEFLNDILSSVAYLGKRYRIDDSHALHVREMAIKIFDKTKKIHELGSNDRFLLEIAALLHDIGKYINLNEHIEHSYSIIKAQDIMGISDSDLNIIAHTARFHNEENPKSIDSYKILPYENRIKISKLSSILKLCDAMDITHKRKIKSIDIKVKDTNLIITAHAKDDIPLEKWYFMKKADFFEDVTGYRPILKVKG</sequence>
<dbReference type="InterPro" id="IPR048950">
    <property type="entry name" value="Ppx_GppA_C"/>
</dbReference>
<organism evidence="3 4">
    <name type="scientific">Acetoanaerobium noterae</name>
    <dbReference type="NCBI Taxonomy" id="745369"/>
    <lineage>
        <taxon>Bacteria</taxon>
        <taxon>Bacillati</taxon>
        <taxon>Bacillota</taxon>
        <taxon>Clostridia</taxon>
        <taxon>Peptostreptococcales</taxon>
        <taxon>Filifactoraceae</taxon>
        <taxon>Acetoanaerobium</taxon>
    </lineage>
</organism>
<dbReference type="GO" id="GO:0016462">
    <property type="term" value="F:pyrophosphatase activity"/>
    <property type="evidence" value="ECO:0007669"/>
    <property type="project" value="TreeGrafter"/>
</dbReference>
<dbReference type="Gene3D" id="1.10.3210.10">
    <property type="entry name" value="Hypothetical protein af1432"/>
    <property type="match status" value="1"/>
</dbReference>
<evidence type="ECO:0000259" key="2">
    <source>
        <dbReference type="SMART" id="SM00471"/>
    </source>
</evidence>
<dbReference type="Gene3D" id="3.30.420.150">
    <property type="entry name" value="Exopolyphosphatase. Domain 2"/>
    <property type="match status" value="1"/>
</dbReference>
<dbReference type="PANTHER" id="PTHR30005:SF0">
    <property type="entry name" value="RETROGRADE REGULATION PROTEIN 2"/>
    <property type="match status" value="1"/>
</dbReference>
<evidence type="ECO:0000313" key="4">
    <source>
        <dbReference type="Proteomes" id="UP000243406"/>
    </source>
</evidence>
<keyword evidence="4" id="KW-1185">Reference proteome</keyword>
<dbReference type="InterPro" id="IPR050273">
    <property type="entry name" value="GppA/Ppx_hydrolase"/>
</dbReference>
<comment type="similarity">
    <text evidence="1">Belongs to the GppA/Ppx family.</text>
</comment>
<dbReference type="PANTHER" id="PTHR30005">
    <property type="entry name" value="EXOPOLYPHOSPHATASE"/>
    <property type="match status" value="1"/>
</dbReference>